<dbReference type="AlphaFoldDB" id="A0AAV4QN41"/>
<feature type="chain" id="PRO_5043921212" evidence="1">
    <location>
        <begin position="23"/>
        <end position="120"/>
    </location>
</feature>
<evidence type="ECO:0000313" key="2">
    <source>
        <dbReference type="EMBL" id="GIY09669.1"/>
    </source>
</evidence>
<name>A0AAV4QN41_CAEEX</name>
<dbReference type="Proteomes" id="UP001054945">
    <property type="component" value="Unassembled WGS sequence"/>
</dbReference>
<reference evidence="2 3" key="1">
    <citation type="submission" date="2021-06" db="EMBL/GenBank/DDBJ databases">
        <title>Caerostris extrusa draft genome.</title>
        <authorList>
            <person name="Kono N."/>
            <person name="Arakawa K."/>
        </authorList>
    </citation>
    <scope>NUCLEOTIDE SEQUENCE [LARGE SCALE GENOMIC DNA]</scope>
</reference>
<keyword evidence="1" id="KW-0732">Signal</keyword>
<dbReference type="EMBL" id="BPLR01006414">
    <property type="protein sequence ID" value="GIY09669.1"/>
    <property type="molecule type" value="Genomic_DNA"/>
</dbReference>
<comment type="caution">
    <text evidence="2">The sequence shown here is derived from an EMBL/GenBank/DDBJ whole genome shotgun (WGS) entry which is preliminary data.</text>
</comment>
<keyword evidence="3" id="KW-1185">Reference proteome</keyword>
<protein>
    <submittedName>
        <fullName evidence="2">Uncharacterized protein</fullName>
    </submittedName>
</protein>
<organism evidence="2 3">
    <name type="scientific">Caerostris extrusa</name>
    <name type="common">Bark spider</name>
    <name type="synonym">Caerostris bankana</name>
    <dbReference type="NCBI Taxonomy" id="172846"/>
    <lineage>
        <taxon>Eukaryota</taxon>
        <taxon>Metazoa</taxon>
        <taxon>Ecdysozoa</taxon>
        <taxon>Arthropoda</taxon>
        <taxon>Chelicerata</taxon>
        <taxon>Arachnida</taxon>
        <taxon>Araneae</taxon>
        <taxon>Araneomorphae</taxon>
        <taxon>Entelegynae</taxon>
        <taxon>Araneoidea</taxon>
        <taxon>Araneidae</taxon>
        <taxon>Caerostris</taxon>
    </lineage>
</organism>
<accession>A0AAV4QN41</accession>
<feature type="signal peptide" evidence="1">
    <location>
        <begin position="1"/>
        <end position="22"/>
    </location>
</feature>
<sequence>MIPLPENFLFSLLLFLLTKHHSFNDPPLLLRQVTEVRQRGCMRARGPPNLSWVSDMSFLVLLKWKTGDILADVPLSNSKSTQCSNGPASVAQNKLAPDKSVAVWKEHGGNLYWEAWLPRL</sequence>
<evidence type="ECO:0000313" key="3">
    <source>
        <dbReference type="Proteomes" id="UP001054945"/>
    </source>
</evidence>
<evidence type="ECO:0000256" key="1">
    <source>
        <dbReference type="SAM" id="SignalP"/>
    </source>
</evidence>
<proteinExistence type="predicted"/>
<gene>
    <name evidence="2" type="ORF">CEXT_202741</name>
</gene>